<evidence type="ECO:0000256" key="4">
    <source>
        <dbReference type="ARBA" id="ARBA00009524"/>
    </source>
</evidence>
<dbReference type="KEGG" id="cch:Cag_1020"/>
<sequence>MQPVLTAQEMQAADRAAIETLHISEARLMELAGRECLRLILDMLERKKLDGCGFLILCGKGNNGGDGFVLARHLLNYGAAVDVVLLYPPSILQGVNREGFATLQAYEAEQAPLRIFEGIEEALPFVEENHYTMLIDAMTGTGLRLARRGMELAPPLSDGIELLNRMRHESNATTLAIDIPSGLEATTGFAAQPVVEADVTVTMAFLKRGFLLNDGPECAGDVKVAEISIPTFLTESASCRLIDQEFAAEHFLLREPSSAKQHNGKVLMIVGSQSAQHSMLGAAILAAKAAIKSGIGYLCCSLPQELVGAMHLAVPEAVLIGRDVDVLTEKIAWADSVLIGCGLGRNAEALELVEMLLQSETLQSKKLILDADALFALSTLDAITALQKCNHVLLTPHYGELSRLCNIPIADIAANPIEIAHECACNFSATMLLKGNPTVIANGKYPILLNNSGTEALATAGSGDVLAGLIASLAAKGATLPHAAAAATWFHGRAGDLAHDVASLVTATMVADAIAQAIGEVFEVE</sequence>
<comment type="catalytic activity">
    <reaction evidence="15 17 19">
        <text>(6S)-NADHX + ADP = AMP + phosphate + NADH + H(+)</text>
        <dbReference type="Rhea" id="RHEA:32223"/>
        <dbReference type="ChEBI" id="CHEBI:15378"/>
        <dbReference type="ChEBI" id="CHEBI:43474"/>
        <dbReference type="ChEBI" id="CHEBI:57945"/>
        <dbReference type="ChEBI" id="CHEBI:64074"/>
        <dbReference type="ChEBI" id="CHEBI:456215"/>
        <dbReference type="ChEBI" id="CHEBI:456216"/>
        <dbReference type="EC" id="4.2.1.136"/>
    </reaction>
</comment>
<dbReference type="GO" id="GO:0052855">
    <property type="term" value="F:ADP-dependent NAD(P)H-hydrate dehydratase activity"/>
    <property type="evidence" value="ECO:0007669"/>
    <property type="project" value="UniProtKB-UniRule"/>
</dbReference>
<dbReference type="SUPFAM" id="SSF53613">
    <property type="entry name" value="Ribokinase-like"/>
    <property type="match status" value="1"/>
</dbReference>
<comment type="function">
    <text evidence="17">Catalyzes the dehydration of the S-form of NAD(P)HX at the expense of ADP, which is converted to AMP. Together with NAD(P)HX epimerase, which catalyzes the epimerization of the S- and R-forms, the enzyme allows the repair of both epimers of NAD(P)HX, a damaged form of NAD(P)H that is a result of enzymatic or heat-dependent hydration.</text>
</comment>
<dbReference type="InterPro" id="IPR000631">
    <property type="entry name" value="CARKD"/>
</dbReference>
<evidence type="ECO:0000256" key="8">
    <source>
        <dbReference type="ARBA" id="ARBA00022857"/>
    </source>
</evidence>
<proteinExistence type="inferred from homology"/>
<reference evidence="22" key="1">
    <citation type="submission" date="2005-08" db="EMBL/GenBank/DDBJ databases">
        <title>Complete sequence of Chlorobium chlorochromatii CaD3.</title>
        <authorList>
            <person name="Copeland A."/>
            <person name="Lucas S."/>
            <person name="Lapidus A."/>
            <person name="Barry K."/>
            <person name="Detter J.C."/>
            <person name="Glavina T."/>
            <person name="Hammon N."/>
            <person name="Israni S."/>
            <person name="Pitluck S."/>
            <person name="Bryant D."/>
            <person name="Schmutz J."/>
            <person name="Larimer F."/>
            <person name="Land M."/>
            <person name="Kyrpides N."/>
            <person name="Ivanova N."/>
            <person name="Richardson P."/>
        </authorList>
    </citation>
    <scope>NUCLEOTIDE SEQUENCE [LARGE SCALE GENOMIC DNA]</scope>
    <source>
        <strain evidence="22">CaD3</strain>
    </source>
</reference>
<dbReference type="Pfam" id="PF03853">
    <property type="entry name" value="YjeF_N"/>
    <property type="match status" value="1"/>
</dbReference>
<dbReference type="GO" id="GO:0110051">
    <property type="term" value="P:metabolite repair"/>
    <property type="evidence" value="ECO:0007669"/>
    <property type="project" value="TreeGrafter"/>
</dbReference>
<dbReference type="AlphaFoldDB" id="Q3ARU3"/>
<keyword evidence="6 17" id="KW-0547">Nucleotide-binding</keyword>
<comment type="similarity">
    <text evidence="18">Belongs to the NnrE/AIBP family.</text>
</comment>
<dbReference type="CDD" id="cd01171">
    <property type="entry name" value="YXKO-related"/>
    <property type="match status" value="1"/>
</dbReference>
<dbReference type="InterPro" id="IPR036652">
    <property type="entry name" value="YjeF_N_dom_sf"/>
</dbReference>
<feature type="binding site" evidence="17">
    <location>
        <position position="342"/>
    </location>
    <ligand>
        <name>(6S)-NADPHX</name>
        <dbReference type="ChEBI" id="CHEBI:64076"/>
    </ligand>
</feature>
<dbReference type="InterPro" id="IPR029056">
    <property type="entry name" value="Ribokinase-like"/>
</dbReference>
<comment type="catalytic activity">
    <reaction evidence="16 17 19">
        <text>(6S)-NADPHX + ADP = AMP + phosphate + NADPH + H(+)</text>
        <dbReference type="Rhea" id="RHEA:32235"/>
        <dbReference type="ChEBI" id="CHEBI:15378"/>
        <dbReference type="ChEBI" id="CHEBI:43474"/>
        <dbReference type="ChEBI" id="CHEBI:57783"/>
        <dbReference type="ChEBI" id="CHEBI:64076"/>
        <dbReference type="ChEBI" id="CHEBI:456215"/>
        <dbReference type="ChEBI" id="CHEBI:456216"/>
        <dbReference type="EC" id="4.2.1.136"/>
    </reaction>
</comment>
<comment type="similarity">
    <text evidence="4 19">In the C-terminal section; belongs to the NnrD/CARKD family.</text>
</comment>
<dbReference type="eggNOG" id="COG0062">
    <property type="taxonomic scope" value="Bacteria"/>
</dbReference>
<dbReference type="HAMAP" id="MF_01966">
    <property type="entry name" value="NADHX_epimerase"/>
    <property type="match status" value="1"/>
</dbReference>
<dbReference type="PANTHER" id="PTHR12592:SF0">
    <property type="entry name" value="ATP-DEPENDENT (S)-NAD(P)H-HYDRATE DEHYDRATASE"/>
    <property type="match status" value="1"/>
</dbReference>
<comment type="function">
    <text evidence="14 19">Bifunctional enzyme that catalyzes the epimerization of the S- and R-forms of NAD(P)HX and the dehydration of the S-form of NAD(P)HX at the expense of ADP, which is converted to AMP. This allows the repair of both epimers of NAD(P)HX, a damaged form of NAD(P)H that is a result of enzymatic or heat-dependent hydration.</text>
</comment>
<comment type="catalytic activity">
    <reaction evidence="2 18 19">
        <text>(6R)-NADPHX = (6S)-NADPHX</text>
        <dbReference type="Rhea" id="RHEA:32227"/>
        <dbReference type="ChEBI" id="CHEBI:64076"/>
        <dbReference type="ChEBI" id="CHEBI:64077"/>
        <dbReference type="EC" id="5.1.99.6"/>
    </reaction>
</comment>
<comment type="similarity">
    <text evidence="17">Belongs to the NnrD/CARKD family.</text>
</comment>
<keyword evidence="12 17" id="KW-0456">Lyase</keyword>
<name>Q3ARU3_CHLCH</name>
<comment type="catalytic activity">
    <reaction evidence="1 18 19">
        <text>(6R)-NADHX = (6S)-NADHX</text>
        <dbReference type="Rhea" id="RHEA:32215"/>
        <dbReference type="ChEBI" id="CHEBI:64074"/>
        <dbReference type="ChEBI" id="CHEBI:64075"/>
        <dbReference type="EC" id="5.1.99.6"/>
    </reaction>
</comment>
<dbReference type="eggNOG" id="COG0063">
    <property type="taxonomic scope" value="Bacteria"/>
</dbReference>
<dbReference type="GO" id="GO:0046872">
    <property type="term" value="F:metal ion binding"/>
    <property type="evidence" value="ECO:0007669"/>
    <property type="project" value="UniProtKB-UniRule"/>
</dbReference>
<dbReference type="EC" id="4.2.1.136" evidence="19"/>
<feature type="domain" description="YjeF C-terminal" evidence="20">
    <location>
        <begin position="243"/>
        <end position="521"/>
    </location>
</feature>
<evidence type="ECO:0000256" key="2">
    <source>
        <dbReference type="ARBA" id="ARBA00000909"/>
    </source>
</evidence>
<evidence type="ECO:0000259" key="21">
    <source>
        <dbReference type="PROSITE" id="PS51385"/>
    </source>
</evidence>
<evidence type="ECO:0000256" key="6">
    <source>
        <dbReference type="ARBA" id="ARBA00022741"/>
    </source>
</evidence>
<evidence type="ECO:0000256" key="3">
    <source>
        <dbReference type="ARBA" id="ARBA00006001"/>
    </source>
</evidence>
<evidence type="ECO:0000256" key="19">
    <source>
        <dbReference type="PIRNR" id="PIRNR017184"/>
    </source>
</evidence>
<gene>
    <name evidence="17" type="primary">nnrD</name>
    <name evidence="18" type="synonym">nnrE</name>
    <name evidence="22" type="ordered locus">Cag_1020</name>
</gene>
<keyword evidence="11 18" id="KW-0413">Isomerase</keyword>
<evidence type="ECO:0000256" key="12">
    <source>
        <dbReference type="ARBA" id="ARBA00023239"/>
    </source>
</evidence>
<evidence type="ECO:0000256" key="5">
    <source>
        <dbReference type="ARBA" id="ARBA00022723"/>
    </source>
</evidence>
<evidence type="ECO:0000256" key="9">
    <source>
        <dbReference type="ARBA" id="ARBA00022958"/>
    </source>
</evidence>
<keyword evidence="5 18" id="KW-0479">Metal-binding</keyword>
<feature type="binding site" evidence="18">
    <location>
        <position position="181"/>
    </location>
    <ligand>
        <name>K(+)</name>
        <dbReference type="ChEBI" id="CHEBI:29103"/>
    </ligand>
</feature>
<evidence type="ECO:0000256" key="10">
    <source>
        <dbReference type="ARBA" id="ARBA00023027"/>
    </source>
</evidence>
<evidence type="ECO:0000256" key="15">
    <source>
        <dbReference type="ARBA" id="ARBA00048238"/>
    </source>
</evidence>
<evidence type="ECO:0000256" key="17">
    <source>
        <dbReference type="HAMAP-Rule" id="MF_01965"/>
    </source>
</evidence>
<dbReference type="PANTHER" id="PTHR12592">
    <property type="entry name" value="ATP-DEPENDENT (S)-NAD(P)H-HYDRATE DEHYDRATASE FAMILY MEMBER"/>
    <property type="match status" value="1"/>
</dbReference>
<dbReference type="EC" id="5.1.99.6" evidence="19"/>
<dbReference type="Gene3D" id="3.40.1190.20">
    <property type="match status" value="1"/>
</dbReference>
<evidence type="ECO:0000256" key="11">
    <source>
        <dbReference type="ARBA" id="ARBA00023235"/>
    </source>
</evidence>
<dbReference type="InterPro" id="IPR004443">
    <property type="entry name" value="YjeF_N_dom"/>
</dbReference>
<dbReference type="SUPFAM" id="SSF64153">
    <property type="entry name" value="YjeF N-terminal domain-like"/>
    <property type="match status" value="1"/>
</dbReference>
<comment type="cofactor">
    <cofactor evidence="17">
        <name>Mg(2+)</name>
        <dbReference type="ChEBI" id="CHEBI:18420"/>
    </cofactor>
</comment>
<comment type="subunit">
    <text evidence="17">Homotetramer.</text>
</comment>
<feature type="binding site" evidence="17">
    <location>
        <position position="282"/>
    </location>
    <ligand>
        <name>(6S)-NADPHX</name>
        <dbReference type="ChEBI" id="CHEBI:64076"/>
    </ligand>
</feature>
<comment type="caution">
    <text evidence="18">Lacks conserved residue(s) required for the propagation of feature annotation.</text>
</comment>
<organism evidence="22">
    <name type="scientific">Chlorobium chlorochromatii (strain CaD3)</name>
    <dbReference type="NCBI Taxonomy" id="340177"/>
    <lineage>
        <taxon>Bacteria</taxon>
        <taxon>Pseudomonadati</taxon>
        <taxon>Chlorobiota</taxon>
        <taxon>Chlorobiia</taxon>
        <taxon>Chlorobiales</taxon>
        <taxon>Chlorobiaceae</taxon>
        <taxon>Chlorobium/Pelodictyon group</taxon>
        <taxon>Chlorobium</taxon>
    </lineage>
</organism>
<comment type="similarity">
    <text evidence="3 19">In the N-terminal section; belongs to the NnrE/AIBP family.</text>
</comment>
<evidence type="ECO:0000256" key="13">
    <source>
        <dbReference type="ARBA" id="ARBA00023268"/>
    </source>
</evidence>
<dbReference type="GO" id="GO:0005524">
    <property type="term" value="F:ATP binding"/>
    <property type="evidence" value="ECO:0007669"/>
    <property type="project" value="UniProtKB-UniRule"/>
</dbReference>
<feature type="binding site" evidence="18">
    <location>
        <begin position="62"/>
        <end position="66"/>
    </location>
    <ligand>
        <name>(6S)-NADPHX</name>
        <dbReference type="ChEBI" id="CHEBI:64076"/>
    </ligand>
</feature>
<dbReference type="InterPro" id="IPR030677">
    <property type="entry name" value="Nnr"/>
</dbReference>
<comment type="cofactor">
    <cofactor evidence="18 19">
        <name>K(+)</name>
        <dbReference type="ChEBI" id="CHEBI:29103"/>
    </cofactor>
    <text evidence="18 19">Binds 1 potassium ion per subunit.</text>
</comment>
<evidence type="ECO:0000313" key="22">
    <source>
        <dbReference type="EMBL" id="ABB28282.1"/>
    </source>
</evidence>
<evidence type="ECO:0000256" key="16">
    <source>
        <dbReference type="ARBA" id="ARBA00049209"/>
    </source>
</evidence>
<dbReference type="PROSITE" id="PS51385">
    <property type="entry name" value="YJEF_N"/>
    <property type="match status" value="1"/>
</dbReference>
<dbReference type="PROSITE" id="PS51383">
    <property type="entry name" value="YJEF_C_3"/>
    <property type="match status" value="1"/>
</dbReference>
<feature type="domain" description="YjeF N-terminal" evidence="21">
    <location>
        <begin position="10"/>
        <end position="235"/>
    </location>
</feature>
<feature type="binding site" evidence="17">
    <location>
        <position position="397"/>
    </location>
    <ligand>
        <name>(6S)-NADPHX</name>
        <dbReference type="ChEBI" id="CHEBI:64076"/>
    </ligand>
</feature>
<feature type="binding site" evidence="17">
    <location>
        <position position="463"/>
    </location>
    <ligand>
        <name>AMP</name>
        <dbReference type="ChEBI" id="CHEBI:456215"/>
    </ligand>
</feature>
<evidence type="ECO:0000256" key="7">
    <source>
        <dbReference type="ARBA" id="ARBA00022840"/>
    </source>
</evidence>
<keyword evidence="8 17" id="KW-0521">NADP</keyword>
<dbReference type="PROSITE" id="PS01050">
    <property type="entry name" value="YJEF_C_2"/>
    <property type="match status" value="1"/>
</dbReference>
<feature type="binding site" evidence="18">
    <location>
        <position position="136"/>
    </location>
    <ligand>
        <name>K(+)</name>
        <dbReference type="ChEBI" id="CHEBI:29103"/>
    </ligand>
</feature>
<dbReference type="Gene3D" id="3.40.50.10260">
    <property type="entry name" value="YjeF N-terminal domain"/>
    <property type="match status" value="1"/>
</dbReference>
<evidence type="ECO:0000256" key="14">
    <source>
        <dbReference type="ARBA" id="ARBA00025153"/>
    </source>
</evidence>
<feature type="binding site" evidence="18">
    <location>
        <position position="178"/>
    </location>
    <ligand>
        <name>(6S)-NADPHX</name>
        <dbReference type="ChEBI" id="CHEBI:64076"/>
    </ligand>
</feature>
<dbReference type="GO" id="GO:0052856">
    <property type="term" value="F:NAD(P)HX epimerase activity"/>
    <property type="evidence" value="ECO:0007669"/>
    <property type="project" value="UniProtKB-UniRule"/>
</dbReference>
<dbReference type="NCBIfam" id="TIGR00196">
    <property type="entry name" value="yjeF_cterm"/>
    <property type="match status" value="1"/>
</dbReference>
<dbReference type="PIRSF" id="PIRSF017184">
    <property type="entry name" value="Nnr"/>
    <property type="match status" value="1"/>
</dbReference>
<keyword evidence="7 17" id="KW-0067">ATP-binding</keyword>
<dbReference type="EMBL" id="CP000108">
    <property type="protein sequence ID" value="ABB28282.1"/>
    <property type="molecule type" value="Genomic_DNA"/>
</dbReference>
<dbReference type="Pfam" id="PF01256">
    <property type="entry name" value="Carb_kinase"/>
    <property type="match status" value="1"/>
</dbReference>
<dbReference type="HOGENOM" id="CLU_024853_4_1_10"/>
<dbReference type="STRING" id="340177.Cag_1020"/>
<feature type="binding site" evidence="18">
    <location>
        <position position="63"/>
    </location>
    <ligand>
        <name>K(+)</name>
        <dbReference type="ChEBI" id="CHEBI:29103"/>
    </ligand>
</feature>
<dbReference type="InterPro" id="IPR017953">
    <property type="entry name" value="Carbohydrate_kinase_pred_CS"/>
</dbReference>
<keyword evidence="9 18" id="KW-0630">Potassium</keyword>
<dbReference type="NCBIfam" id="TIGR00197">
    <property type="entry name" value="yjeF_nterm"/>
    <property type="match status" value="1"/>
</dbReference>
<protein>
    <recommendedName>
        <fullName evidence="19">Bifunctional NAD(P)H-hydrate repair enzyme</fullName>
    </recommendedName>
    <alternativeName>
        <fullName evidence="19">Nicotinamide nucleotide repair protein</fullName>
    </alternativeName>
    <domain>
        <recommendedName>
            <fullName evidence="19">ADP-dependent (S)-NAD(P)H-hydrate dehydratase</fullName>
            <ecNumber evidence="19">4.2.1.136</ecNumber>
        </recommendedName>
        <alternativeName>
            <fullName evidence="19">ADP-dependent NAD(P)HX dehydratase</fullName>
        </alternativeName>
    </domain>
    <domain>
        <recommendedName>
            <fullName evidence="19">NAD(P)H-hydrate epimerase</fullName>
            <ecNumber evidence="19">5.1.99.6</ecNumber>
        </recommendedName>
    </domain>
</protein>
<dbReference type="GO" id="GO:0046496">
    <property type="term" value="P:nicotinamide nucleotide metabolic process"/>
    <property type="evidence" value="ECO:0007669"/>
    <property type="project" value="UniProtKB-UniRule"/>
</dbReference>
<evidence type="ECO:0000256" key="18">
    <source>
        <dbReference type="HAMAP-Rule" id="MF_01966"/>
    </source>
</evidence>
<evidence type="ECO:0000259" key="20">
    <source>
        <dbReference type="PROSITE" id="PS51383"/>
    </source>
</evidence>
<keyword evidence="10 17" id="KW-0520">NAD</keyword>
<comment type="function">
    <text evidence="18">Catalyzes the epimerization of the S- and R-forms of NAD(P)HX, a damaged form of NAD(P)H that is a result of enzymatic or heat-dependent hydration. This is a prerequisite for the S-specific NAD(P)H-hydrate dehydratase to allow the repair of both epimers of NAD(P)HX.</text>
</comment>
<feature type="binding site" evidence="17">
    <location>
        <position position="464"/>
    </location>
    <ligand>
        <name>(6S)-NADPHX</name>
        <dbReference type="ChEBI" id="CHEBI:64076"/>
    </ligand>
</feature>
<accession>Q3ARU3</accession>
<evidence type="ECO:0000256" key="1">
    <source>
        <dbReference type="ARBA" id="ARBA00000013"/>
    </source>
</evidence>
<dbReference type="HAMAP" id="MF_01965">
    <property type="entry name" value="NADHX_dehydratase"/>
    <property type="match status" value="1"/>
</dbReference>
<keyword evidence="13" id="KW-0511">Multifunctional enzyme</keyword>
<feature type="binding site" evidence="17">
    <location>
        <begin position="434"/>
        <end position="438"/>
    </location>
    <ligand>
        <name>AMP</name>
        <dbReference type="ChEBI" id="CHEBI:456215"/>
    </ligand>
</feature>
<dbReference type="OrthoDB" id="9806925at2"/>